<proteinExistence type="predicted"/>
<evidence type="ECO:0000313" key="2">
    <source>
        <dbReference type="EMBL" id="GDY78486.1"/>
    </source>
</evidence>
<evidence type="ECO:0000313" key="1">
    <source>
        <dbReference type="EMBL" id="GDY61421.1"/>
    </source>
</evidence>
<evidence type="ECO:0000313" key="4">
    <source>
        <dbReference type="Proteomes" id="UP000302139"/>
    </source>
</evidence>
<sequence>MRELALHVRVMSPPRPVLEARGAYERGIAVVAASVARGTQWIAERIADAEPFVRGHALRVADSLQVPDTVYESALGDACEAVCRDLLRGIVVGRRTALADRLADGLRRDWGDAEAARLLPGCAPETVARLLPGLFHAVTGWKTLANRHPRTVLDAAEQALATLPEALRAPWWSRYAPAVAATVTAEPLRARALLERLGPETMPPRLRKHLGDFAVAAPGRLLRLLLTPAWHAVRRHRGLGPGVLRTLARKQLTAYE</sequence>
<evidence type="ECO:0000313" key="3">
    <source>
        <dbReference type="Proteomes" id="UP000299211"/>
    </source>
</evidence>
<dbReference type="STRING" id="33903.AQJ43_08055"/>
<accession>A0A4D4LIH6</accession>
<dbReference type="AlphaFoldDB" id="A0A4D4LIH6"/>
<dbReference type="RefSeq" id="WP_010983131.1">
    <property type="nucleotide sequence ID" value="NZ_BAABTN010000069.1"/>
</dbReference>
<organism evidence="1 4">
    <name type="scientific">Streptomyces avermitilis</name>
    <dbReference type="NCBI Taxonomy" id="33903"/>
    <lineage>
        <taxon>Bacteria</taxon>
        <taxon>Bacillati</taxon>
        <taxon>Actinomycetota</taxon>
        <taxon>Actinomycetes</taxon>
        <taxon>Kitasatosporales</taxon>
        <taxon>Streptomycetaceae</taxon>
        <taxon>Streptomyces</taxon>
    </lineage>
</organism>
<dbReference type="EMBL" id="BJHY01000001">
    <property type="protein sequence ID" value="GDY78486.1"/>
    <property type="molecule type" value="Genomic_DNA"/>
</dbReference>
<dbReference type="EMBL" id="BJHX01000001">
    <property type="protein sequence ID" value="GDY61421.1"/>
    <property type="molecule type" value="Genomic_DNA"/>
</dbReference>
<reference evidence="1 4" key="2">
    <citation type="submission" date="2019-04" db="EMBL/GenBank/DDBJ databases">
        <title>Draft genome sequences of Streptomyces avermitilis NBRC 14893.</title>
        <authorList>
            <person name="Komaki H."/>
            <person name="Tamura T."/>
            <person name="Hosoyama A."/>
        </authorList>
    </citation>
    <scope>NUCLEOTIDE SEQUENCE [LARGE SCALE GENOMIC DNA]</scope>
    <source>
        <strain evidence="1 4">NBRC 14893</strain>
    </source>
</reference>
<comment type="caution">
    <text evidence="1">The sequence shown here is derived from an EMBL/GenBank/DDBJ whole genome shotgun (WGS) entry which is preliminary data.</text>
</comment>
<dbReference type="Proteomes" id="UP000299211">
    <property type="component" value="Unassembled WGS sequence"/>
</dbReference>
<dbReference type="Proteomes" id="UP000302139">
    <property type="component" value="Unassembled WGS sequence"/>
</dbReference>
<name>A0A4D4LIH6_STRAX</name>
<dbReference type="GeneID" id="41538792"/>
<reference evidence="2 3" key="1">
    <citation type="submission" date="2019-04" db="EMBL/GenBank/DDBJ databases">
        <title>Draft genome sequences of Streptomyces avermitilis ATCC 31267.</title>
        <authorList>
            <person name="Komaki H."/>
            <person name="Tamura T."/>
            <person name="Hosoyama A."/>
        </authorList>
    </citation>
    <scope>NUCLEOTIDE SEQUENCE [LARGE SCALE GENOMIC DNA]</scope>
    <source>
        <strain evidence="2 3">ATCC 31267</strain>
    </source>
</reference>
<gene>
    <name evidence="1" type="ORF">SAV14893_008140</name>
    <name evidence="2" type="ORF">SAV31267_079710</name>
</gene>
<protein>
    <submittedName>
        <fullName evidence="1">Uncharacterized protein</fullName>
    </submittedName>
</protein>